<keyword evidence="3" id="KW-1185">Reference proteome</keyword>
<evidence type="ECO:0000313" key="4">
    <source>
        <dbReference type="RefSeq" id="XP_001360624.3"/>
    </source>
</evidence>
<dbReference type="InterPro" id="IPR000008">
    <property type="entry name" value="C2_dom"/>
</dbReference>
<dbReference type="InterPro" id="IPR052434">
    <property type="entry name" value="Tectonic-like_complex_comp"/>
</dbReference>
<dbReference type="PANTHER" id="PTHR20837:SF0">
    <property type="entry name" value="COILED-COIL AND C2 DOMAIN-CONTAINING PROTEIN 2A"/>
    <property type="match status" value="1"/>
</dbReference>
<reference evidence="3" key="1">
    <citation type="submission" date="2024-06" db="UniProtKB">
        <authorList>
            <consortium name="RefSeq"/>
        </authorList>
    </citation>
    <scope>NUCLEOTIDE SEQUENCE [LARGE SCALE GENOMIC DNA]</scope>
    <source>
        <strain evidence="3">MV2-25</strain>
    </source>
</reference>
<dbReference type="InterPro" id="IPR035892">
    <property type="entry name" value="C2_domain_sf"/>
</dbReference>
<sequence>METPSPPRRGKKKRKTQTTRAYRRCEQEVESLLRETKYEDCGRQELELEARSLQFFHGADDAAVGEKEIPDQEITPEEKGAEENSIDGEAATETIDSPAQTYIDIELQEPPLVWPGVHKQVHYYDDSLLYRPANAAHFQLHLSDCNPGPSQIRMLNRFQEQAKGDASKLSSDLVSELCDDSRSQFVTDSRLYRTVCNKEFQCIFLAPAPINQFMGIPTRRCLTLTFKQLRFTAHPLLLTEHRMAQQLEDLFDQYTENRNRQVCRKLKEELDIARQVGAKLVLSARPELTDEIRRQLRLTQKLRQRYYLESTAERNLSLRLLRVWSKLKALRSQQDFQCTRFQLKLHVGYHPNLESAYSDWKQQFEDDLAEVYREQLELFYCRRRQWGESMVDGASPSKPPRKPNFEKLMASLKKDYDRAFKDPEEPLVDFVRLYADEAAAKLFLPASEQLSKRRNRSYFLKLYLDELYVGQTRTYRLEDDLHLYMNESIGVLLERTLPQNLNIWLYEKSTLTQQGRRLAVMSTRLDLSRKDKAVQLKLGFLAFPSSPKMAGDVCLYYDYGPIEVRRGARDLDDIQPLPDALLRTLFPPRSKAVAAVASTTEPVTPIGPCHKRKKHKLPALLFTEQQLQFCPIRTLFSNKRYQLLRSRHQQRNVHTKQLRFIPALEREIISDDGDALSTAGDSSQLLEPGTYWNPIDLHKHRGYKFLKLLYEIIGNQSARRAKAQQLAHPLLFLADGFDLSLATGWTSLWRALCSLFQGQSTAMIREPAAWQPQAEHDQYQHFVVSLHVVRATGVPVRSRHILNIEEDPNSEADMSNSLFVTQTLMYSNVRPFVSLSYGQRLSRSRSAEGSNPTWNEELQLQLTGCQKDMREDLKISLFDEVIERQLSDEASDLYQRVQCNWLGEYRVPVSSLLTSGKFEGCIELAMPKVLIGYRRPLIESVTNMPPDQYPEFKESVHIWFYLTIEPNRCDLPPLPTNVLACAETVQLQAYLNERRMELQQLLPQPQRYVEPLVCTALGKRVCVTRLLEQLPLPGVLASSKSALESACRFVSLLCQLRSYDPCMGFRGVWLDNQTLLDSTWCSVKDQGVLLCNYMLGLGLECWLVLGHSCPYGECCYVLFRQPDTAELLFVDPASGRHYQLQDVYCPLRRVYCVVGKQNMYFNIQTETRVSMTHFNLQDAACWFPLFNRSSNQSAPEGGVQELDYAYKKSFELSQLQKNIERKIMKKISAWRTTRKTNFNRAFLPHLQQILSDMESLATFSRARYEENAYSEQLERVFPNYMLHGFTLNFPYTNLAAVSDRIRTTCIHYNNSPTVEFCVAVHLKAYANDVISVWVFLLAVVPLDVNQRGQ</sequence>
<dbReference type="Pfam" id="PF24652">
    <property type="entry name" value="CEP76_C"/>
    <property type="match status" value="1"/>
</dbReference>
<dbReference type="SUPFAM" id="SSF49562">
    <property type="entry name" value="C2 domain (Calcium/lipid-binding domain, CaLB)"/>
    <property type="match status" value="1"/>
</dbReference>
<feature type="region of interest" description="Disordered" evidence="1">
    <location>
        <begin position="67"/>
        <end position="87"/>
    </location>
</feature>
<protein>
    <submittedName>
        <fullName evidence="4">Coiled-coil and C2 domain-containing protein 2A</fullName>
    </submittedName>
</protein>
<dbReference type="GO" id="GO:0035869">
    <property type="term" value="C:ciliary transition zone"/>
    <property type="evidence" value="ECO:0007669"/>
    <property type="project" value="TreeGrafter"/>
</dbReference>
<evidence type="ECO:0000259" key="2">
    <source>
        <dbReference type="PROSITE" id="PS50004"/>
    </source>
</evidence>
<name>A0A6I8UTE0_DROPS</name>
<feature type="compositionally biased region" description="Basic and acidic residues" evidence="1">
    <location>
        <begin position="67"/>
        <end position="82"/>
    </location>
</feature>
<dbReference type="InterPro" id="IPR056290">
    <property type="entry name" value="CEPT76/DRC7_peptidase-like_dom"/>
</dbReference>
<dbReference type="Pfam" id="PF24656">
    <property type="entry name" value="CEPT76_peptidase"/>
    <property type="match status" value="1"/>
</dbReference>
<organism evidence="3 4">
    <name type="scientific">Drosophila pseudoobscura pseudoobscura</name>
    <name type="common">Fruit fly</name>
    <dbReference type="NCBI Taxonomy" id="46245"/>
    <lineage>
        <taxon>Eukaryota</taxon>
        <taxon>Metazoa</taxon>
        <taxon>Ecdysozoa</taxon>
        <taxon>Arthropoda</taxon>
        <taxon>Hexapoda</taxon>
        <taxon>Insecta</taxon>
        <taxon>Pterygota</taxon>
        <taxon>Neoptera</taxon>
        <taxon>Endopterygota</taxon>
        <taxon>Diptera</taxon>
        <taxon>Brachycera</taxon>
        <taxon>Muscomorpha</taxon>
        <taxon>Ephydroidea</taxon>
        <taxon>Drosophilidae</taxon>
        <taxon>Drosophila</taxon>
        <taxon>Sophophora</taxon>
    </lineage>
</organism>
<dbReference type="RefSeq" id="XP_001360624.3">
    <property type="nucleotide sequence ID" value="XM_001360587.4"/>
</dbReference>
<dbReference type="PROSITE" id="PS50004">
    <property type="entry name" value="C2"/>
    <property type="match status" value="1"/>
</dbReference>
<evidence type="ECO:0000256" key="1">
    <source>
        <dbReference type="SAM" id="MobiDB-lite"/>
    </source>
</evidence>
<dbReference type="SMART" id="SM00239">
    <property type="entry name" value="C2"/>
    <property type="match status" value="1"/>
</dbReference>
<dbReference type="GO" id="GO:1904491">
    <property type="term" value="P:protein localization to ciliary transition zone"/>
    <property type="evidence" value="ECO:0007669"/>
    <property type="project" value="TreeGrafter"/>
</dbReference>
<dbReference type="GO" id="GO:1905515">
    <property type="term" value="P:non-motile cilium assembly"/>
    <property type="evidence" value="ECO:0007669"/>
    <property type="project" value="TreeGrafter"/>
</dbReference>
<feature type="domain" description="C2" evidence="2">
    <location>
        <begin position="764"/>
        <end position="922"/>
    </location>
</feature>
<dbReference type="CDD" id="cd00030">
    <property type="entry name" value="C2"/>
    <property type="match status" value="1"/>
</dbReference>
<dbReference type="InterPro" id="IPR056288">
    <property type="entry name" value="CEP76_C"/>
</dbReference>
<accession>A0A6I8UTE0</accession>
<dbReference type="Pfam" id="PF00168">
    <property type="entry name" value="C2"/>
    <property type="match status" value="1"/>
</dbReference>
<dbReference type="Gene3D" id="2.60.40.150">
    <property type="entry name" value="C2 domain"/>
    <property type="match status" value="1"/>
</dbReference>
<reference evidence="4" key="2">
    <citation type="submission" date="2025-08" db="UniProtKB">
        <authorList>
            <consortium name="RefSeq"/>
        </authorList>
    </citation>
    <scope>IDENTIFICATION</scope>
    <source>
        <strain evidence="4">MV-25-SWS-2005</strain>
        <tissue evidence="4">Whole body</tissue>
    </source>
</reference>
<dbReference type="Pfam" id="PF15625">
    <property type="entry name" value="CC2D2AN-C2"/>
    <property type="match status" value="1"/>
</dbReference>
<dbReference type="KEGG" id="dpo:4803992"/>
<evidence type="ECO:0000313" key="3">
    <source>
        <dbReference type="Proteomes" id="UP000001819"/>
    </source>
</evidence>
<proteinExistence type="predicted"/>
<gene>
    <name evidence="4" type="primary">Cc2d2a</name>
</gene>
<feature type="region of interest" description="Disordered" evidence="1">
    <location>
        <begin position="1"/>
        <end position="22"/>
    </location>
</feature>
<feature type="compositionally biased region" description="Basic residues" evidence="1">
    <location>
        <begin position="8"/>
        <end position="17"/>
    </location>
</feature>
<dbReference type="InterPro" id="IPR028928">
    <property type="entry name" value="CC2D2AN-C2"/>
</dbReference>
<dbReference type="Proteomes" id="UP000001819">
    <property type="component" value="Chromosome 3"/>
</dbReference>
<dbReference type="FunCoup" id="A0A6I8UTE0">
    <property type="interactions" value="43"/>
</dbReference>
<dbReference type="InParanoid" id="A0A6I8UTE0"/>
<dbReference type="PANTHER" id="PTHR20837">
    <property type="entry name" value="CENTROSOMAL PROTEIN-RELATED"/>
    <property type="match status" value="1"/>
</dbReference>